<accession>A0A2T3A6G7</accession>
<dbReference type="OrthoDB" id="1470350at2759"/>
<dbReference type="SUPFAM" id="SSF48264">
    <property type="entry name" value="Cytochrome P450"/>
    <property type="match status" value="1"/>
</dbReference>
<dbReference type="GO" id="GO:0004497">
    <property type="term" value="F:monooxygenase activity"/>
    <property type="evidence" value="ECO:0007669"/>
    <property type="project" value="InterPro"/>
</dbReference>
<keyword evidence="1" id="KW-0472">Membrane</keyword>
<dbReference type="Proteomes" id="UP000241462">
    <property type="component" value="Unassembled WGS sequence"/>
</dbReference>
<protein>
    <recommendedName>
        <fullName evidence="4">Cytochrome P450</fullName>
    </recommendedName>
</protein>
<dbReference type="InParanoid" id="A0A2T3A6G7"/>
<sequence>MTSFSGPSATTIAIIATVLATLLALLCVLYRAALPKPIPGIPHHKVSATRILGDVPPMLAFTSKHGTFTEWMALQSTELKSPVYQLFLKPFCHPAVFVTDPREAQDVLLRRTGKDFDRSQFFKNAFVGTMPDHHIVQSTNDKFRAGRRILQDTMASGFLNNVRIVETDGTDLSITTLPLASPES</sequence>
<keyword evidence="1" id="KW-1133">Transmembrane helix</keyword>
<dbReference type="AlphaFoldDB" id="A0A2T3A6G7"/>
<evidence type="ECO:0000313" key="3">
    <source>
        <dbReference type="Proteomes" id="UP000241462"/>
    </source>
</evidence>
<name>A0A2T3A6G7_9PEZI</name>
<reference evidence="2 3" key="1">
    <citation type="journal article" date="2018" name="Mycol. Prog.">
        <title>Coniella lustricola, a new species from submerged detritus.</title>
        <authorList>
            <person name="Raudabaugh D.B."/>
            <person name="Iturriaga T."/>
            <person name="Carver A."/>
            <person name="Mondo S."/>
            <person name="Pangilinan J."/>
            <person name="Lipzen A."/>
            <person name="He G."/>
            <person name="Amirebrahimi M."/>
            <person name="Grigoriev I.V."/>
            <person name="Miller A.N."/>
        </authorList>
    </citation>
    <scope>NUCLEOTIDE SEQUENCE [LARGE SCALE GENOMIC DNA]</scope>
    <source>
        <strain evidence="2 3">B22-T-1</strain>
    </source>
</reference>
<evidence type="ECO:0008006" key="4">
    <source>
        <dbReference type="Google" id="ProtNLM"/>
    </source>
</evidence>
<feature type="transmembrane region" description="Helical" evidence="1">
    <location>
        <begin position="12"/>
        <end position="33"/>
    </location>
</feature>
<proteinExistence type="predicted"/>
<evidence type="ECO:0000313" key="2">
    <source>
        <dbReference type="EMBL" id="PSR83767.1"/>
    </source>
</evidence>
<evidence type="ECO:0000256" key="1">
    <source>
        <dbReference type="SAM" id="Phobius"/>
    </source>
</evidence>
<dbReference type="GO" id="GO:0005506">
    <property type="term" value="F:iron ion binding"/>
    <property type="evidence" value="ECO:0007669"/>
    <property type="project" value="InterPro"/>
</dbReference>
<dbReference type="GO" id="GO:0016705">
    <property type="term" value="F:oxidoreductase activity, acting on paired donors, with incorporation or reduction of molecular oxygen"/>
    <property type="evidence" value="ECO:0007669"/>
    <property type="project" value="InterPro"/>
</dbReference>
<organism evidence="2 3">
    <name type="scientific">Coniella lustricola</name>
    <dbReference type="NCBI Taxonomy" id="2025994"/>
    <lineage>
        <taxon>Eukaryota</taxon>
        <taxon>Fungi</taxon>
        <taxon>Dikarya</taxon>
        <taxon>Ascomycota</taxon>
        <taxon>Pezizomycotina</taxon>
        <taxon>Sordariomycetes</taxon>
        <taxon>Sordariomycetidae</taxon>
        <taxon>Diaporthales</taxon>
        <taxon>Schizoparmaceae</taxon>
        <taxon>Coniella</taxon>
    </lineage>
</organism>
<dbReference type="EMBL" id="KZ678454">
    <property type="protein sequence ID" value="PSR83767.1"/>
    <property type="molecule type" value="Genomic_DNA"/>
</dbReference>
<keyword evidence="3" id="KW-1185">Reference proteome</keyword>
<dbReference type="GO" id="GO:0020037">
    <property type="term" value="F:heme binding"/>
    <property type="evidence" value="ECO:0007669"/>
    <property type="project" value="InterPro"/>
</dbReference>
<dbReference type="STRING" id="2025994.A0A2T3A6G7"/>
<dbReference type="Gene3D" id="1.10.630.10">
    <property type="entry name" value="Cytochrome P450"/>
    <property type="match status" value="1"/>
</dbReference>
<dbReference type="InterPro" id="IPR036396">
    <property type="entry name" value="Cyt_P450_sf"/>
</dbReference>
<gene>
    <name evidence="2" type="ORF">BD289DRAFT_483141</name>
</gene>
<keyword evidence="1" id="KW-0812">Transmembrane</keyword>